<dbReference type="Proteomes" id="UP000696280">
    <property type="component" value="Unassembled WGS sequence"/>
</dbReference>
<dbReference type="OrthoDB" id="3560329at2759"/>
<dbReference type="PANTHER" id="PTHR35910:SF6">
    <property type="entry name" value="2EXR DOMAIN-CONTAINING PROTEIN"/>
    <property type="match status" value="1"/>
</dbReference>
<feature type="domain" description="2EXR" evidence="1">
    <location>
        <begin position="124"/>
        <end position="228"/>
    </location>
</feature>
<keyword evidence="3" id="KW-1185">Reference proteome</keyword>
<evidence type="ECO:0000259" key="1">
    <source>
        <dbReference type="Pfam" id="PF20150"/>
    </source>
</evidence>
<comment type="caution">
    <text evidence="2">The sequence shown here is derived from an EMBL/GenBank/DDBJ whole genome shotgun (WGS) entry which is preliminary data.</text>
</comment>
<accession>A0A9N9PFY8</accession>
<reference evidence="2" key="1">
    <citation type="submission" date="2021-07" db="EMBL/GenBank/DDBJ databases">
        <authorList>
            <person name="Durling M."/>
        </authorList>
    </citation>
    <scope>NUCLEOTIDE SEQUENCE</scope>
</reference>
<gene>
    <name evidence="2" type="ORF">HYFRA_00006431</name>
</gene>
<dbReference type="InterPro" id="IPR045518">
    <property type="entry name" value="2EXR"/>
</dbReference>
<name>A0A9N9PFY8_9HELO</name>
<proteinExistence type="predicted"/>
<evidence type="ECO:0000313" key="3">
    <source>
        <dbReference type="Proteomes" id="UP000696280"/>
    </source>
</evidence>
<dbReference type="PANTHER" id="PTHR35910">
    <property type="entry name" value="2EXR DOMAIN-CONTAINING PROTEIN"/>
    <property type="match status" value="1"/>
</dbReference>
<dbReference type="Pfam" id="PF20150">
    <property type="entry name" value="2EXR"/>
    <property type="match status" value="1"/>
</dbReference>
<evidence type="ECO:0000313" key="2">
    <source>
        <dbReference type="EMBL" id="CAG8951034.1"/>
    </source>
</evidence>
<protein>
    <recommendedName>
        <fullName evidence="1">2EXR domain-containing protein</fullName>
    </recommendedName>
</protein>
<sequence>MMDITHNGTQDYEEHINNTTNETTDQVNGQDKPTIYNQPLAPPSSSFPADNIRIENGRVWNEDLFKSTGVLWQIVTRPTYASGKPCKEHWTNHHTLHLNKHGEPIEETTKKFIKVEWPKSLLNFTLFPKLPPELQSRIWEISLPDPCVIRLTLDRIAGDDYSAPHFSWHASYTSKYEQKYRNVHLCVCKESRFIFMAHYVRIPTYDPDGVRDVMEDKPVYFSPAEDTILLPHRFPLSRRNISALKVNNFLRLAQNVAFRENQVPIGRSWWLQAMIVYSFPRLRNLYFLLNDCPEKEAEHFGLFRMVDVNGDLKRSELFFDHPASALFSESPIMPAAQLSHVFNRATAVHRSWARVLQHQSSRLDLVDTDLRRIKFRTALLAREDDLKWFRSEILYLVPYGYGSTAAGFDKDRVYYTIRPMSEFGANKKRLLLCNEPSYWIKDSHRESMARIGERGYFFLSPRKDRSQDYEGVADMFAEMSITQRQARAGAMTYRGSSLAERQSTRVPGPDESSYLATMTSWKPEIVFSAICDKVTCWGVKELVYAFYHSENLRDTIASEIIPRQPLITNAVYWQPLDESPGSELLNFSLWFLLQTVRNWEEKKRIPRAWFWI</sequence>
<organism evidence="2 3">
    <name type="scientific">Hymenoscyphus fraxineus</name>
    <dbReference type="NCBI Taxonomy" id="746836"/>
    <lineage>
        <taxon>Eukaryota</taxon>
        <taxon>Fungi</taxon>
        <taxon>Dikarya</taxon>
        <taxon>Ascomycota</taxon>
        <taxon>Pezizomycotina</taxon>
        <taxon>Leotiomycetes</taxon>
        <taxon>Helotiales</taxon>
        <taxon>Helotiaceae</taxon>
        <taxon>Hymenoscyphus</taxon>
    </lineage>
</organism>
<dbReference type="EMBL" id="CAJVRL010000039">
    <property type="protein sequence ID" value="CAG8951034.1"/>
    <property type="molecule type" value="Genomic_DNA"/>
</dbReference>
<dbReference type="AlphaFoldDB" id="A0A9N9PFY8"/>